<proteinExistence type="predicted"/>
<name>A0A839TW66_9BACL</name>
<reference evidence="1 2" key="1">
    <citation type="submission" date="2020-08" db="EMBL/GenBank/DDBJ databases">
        <title>Genomic Encyclopedia of Type Strains, Phase III (KMG-III): the genomes of soil and plant-associated and newly described type strains.</title>
        <authorList>
            <person name="Whitman W."/>
        </authorList>
    </citation>
    <scope>NUCLEOTIDE SEQUENCE [LARGE SCALE GENOMIC DNA]</scope>
    <source>
        <strain evidence="1 2">CECT 5831</strain>
    </source>
</reference>
<dbReference type="Proteomes" id="UP000517523">
    <property type="component" value="Unassembled WGS sequence"/>
</dbReference>
<dbReference type="EMBL" id="JACHXJ010000003">
    <property type="protein sequence ID" value="MBB3129499.1"/>
    <property type="molecule type" value="Genomic_DNA"/>
</dbReference>
<dbReference type="AlphaFoldDB" id="A0A839TW66"/>
<evidence type="ECO:0000313" key="2">
    <source>
        <dbReference type="Proteomes" id="UP000517523"/>
    </source>
</evidence>
<accession>A0A839TW66</accession>
<protein>
    <submittedName>
        <fullName evidence="1">Uncharacterized protein</fullName>
    </submittedName>
</protein>
<gene>
    <name evidence="1" type="ORF">FHS19_004174</name>
</gene>
<sequence length="38" mass="4547">MFYDLKGEANMAPMVGILYPAVKEKTQKLQLRKWYKEK</sequence>
<comment type="caution">
    <text evidence="1">The sequence shown here is derived from an EMBL/GenBank/DDBJ whole genome shotgun (WGS) entry which is preliminary data.</text>
</comment>
<organism evidence="1 2">
    <name type="scientific">Paenibacillus rhizosphaerae</name>
    <dbReference type="NCBI Taxonomy" id="297318"/>
    <lineage>
        <taxon>Bacteria</taxon>
        <taxon>Bacillati</taxon>
        <taxon>Bacillota</taxon>
        <taxon>Bacilli</taxon>
        <taxon>Bacillales</taxon>
        <taxon>Paenibacillaceae</taxon>
        <taxon>Paenibacillus</taxon>
    </lineage>
</organism>
<evidence type="ECO:0000313" key="1">
    <source>
        <dbReference type="EMBL" id="MBB3129499.1"/>
    </source>
</evidence>